<keyword evidence="2" id="KW-0812">Transmembrane</keyword>
<dbReference type="CDD" id="cd12087">
    <property type="entry name" value="TM_EGFR-like"/>
    <property type="match status" value="1"/>
</dbReference>
<feature type="signal peptide" evidence="3">
    <location>
        <begin position="1"/>
        <end position="21"/>
    </location>
</feature>
<feature type="region of interest" description="Disordered" evidence="1">
    <location>
        <begin position="254"/>
        <end position="293"/>
    </location>
</feature>
<evidence type="ECO:0000256" key="2">
    <source>
        <dbReference type="SAM" id="Phobius"/>
    </source>
</evidence>
<evidence type="ECO:0000256" key="3">
    <source>
        <dbReference type="SAM" id="SignalP"/>
    </source>
</evidence>
<feature type="transmembrane region" description="Helical" evidence="2">
    <location>
        <begin position="527"/>
        <end position="551"/>
    </location>
</feature>
<feature type="compositionally biased region" description="Low complexity" evidence="1">
    <location>
        <begin position="623"/>
        <end position="644"/>
    </location>
</feature>
<dbReference type="AlphaFoldDB" id="A0A409WJY4"/>
<comment type="caution">
    <text evidence="4">The sequence shown here is derived from an EMBL/GenBank/DDBJ whole genome shotgun (WGS) entry which is preliminary data.</text>
</comment>
<feature type="transmembrane region" description="Helical" evidence="2">
    <location>
        <begin position="195"/>
        <end position="218"/>
    </location>
</feature>
<feature type="compositionally biased region" description="Polar residues" evidence="1">
    <location>
        <begin position="262"/>
        <end position="272"/>
    </location>
</feature>
<dbReference type="Proteomes" id="UP000283269">
    <property type="component" value="Unassembled WGS sequence"/>
</dbReference>
<dbReference type="OrthoDB" id="10637593at2759"/>
<dbReference type="EMBL" id="NHYD01003407">
    <property type="protein sequence ID" value="PPQ78781.1"/>
    <property type="molecule type" value="Genomic_DNA"/>
</dbReference>
<organism evidence="4 5">
    <name type="scientific">Psilocybe cyanescens</name>
    <dbReference type="NCBI Taxonomy" id="93625"/>
    <lineage>
        <taxon>Eukaryota</taxon>
        <taxon>Fungi</taxon>
        <taxon>Dikarya</taxon>
        <taxon>Basidiomycota</taxon>
        <taxon>Agaricomycotina</taxon>
        <taxon>Agaricomycetes</taxon>
        <taxon>Agaricomycetidae</taxon>
        <taxon>Agaricales</taxon>
        <taxon>Agaricineae</taxon>
        <taxon>Strophariaceae</taxon>
        <taxon>Psilocybe</taxon>
    </lineage>
</organism>
<feature type="transmembrane region" description="Helical" evidence="2">
    <location>
        <begin position="363"/>
        <end position="380"/>
    </location>
</feature>
<feature type="region of interest" description="Disordered" evidence="1">
    <location>
        <begin position="680"/>
        <end position="722"/>
    </location>
</feature>
<keyword evidence="3" id="KW-0732">Signal</keyword>
<evidence type="ECO:0000313" key="4">
    <source>
        <dbReference type="EMBL" id="PPQ78781.1"/>
    </source>
</evidence>
<protein>
    <submittedName>
        <fullName evidence="4">Uncharacterized protein</fullName>
    </submittedName>
</protein>
<name>A0A409WJY4_PSICY</name>
<keyword evidence="5" id="KW-1185">Reference proteome</keyword>
<reference evidence="4 5" key="1">
    <citation type="journal article" date="2018" name="Evol. Lett.">
        <title>Horizontal gene cluster transfer increased hallucinogenic mushroom diversity.</title>
        <authorList>
            <person name="Reynolds H.T."/>
            <person name="Vijayakumar V."/>
            <person name="Gluck-Thaler E."/>
            <person name="Korotkin H.B."/>
            <person name="Matheny P.B."/>
            <person name="Slot J.C."/>
        </authorList>
    </citation>
    <scope>NUCLEOTIDE SEQUENCE [LARGE SCALE GENOMIC DNA]</scope>
    <source>
        <strain evidence="4 5">2631</strain>
    </source>
</reference>
<dbReference type="InParanoid" id="A0A409WJY4"/>
<accession>A0A409WJY4</accession>
<feature type="region of interest" description="Disordered" evidence="1">
    <location>
        <begin position="584"/>
        <end position="654"/>
    </location>
</feature>
<keyword evidence="2" id="KW-0472">Membrane</keyword>
<proteinExistence type="predicted"/>
<sequence length="722" mass="78468">MWIHQLPLTLLVSVLIPYAYGYKVLLGYQLDETNSAPVPSSYTVASSGSDPQTTFADILLYHLSTASWTPLSNAISVVRNEAWNRSLTNVSYPYPGLYTVRLVESSDTQKILAESQAFAPSFGATPTTTRSVIHLYSTILPPSSYTSSFAISSISYSSWPWYSSLPVSSSGSSSSFSSSTTGYIDYENYDGGPPIAAIIGGVLGTLFTLILSLVIFLCRRRRTRFQKLKRHDSLVDTSTPMSSQYSSSFFKPYGAQDHHPHTSSYESPSNPFSGGIPHPPRGDPISAISPSTSRDPAILEELNSLRKKIKDLEELQQSMPEHTHDSKNGTTPLFLSYQHSGTESLPQYDSPMSRPPQGLSTTFIPYFLLAFACKYTRALFIPNTDLKAQPELHSRSVLAPHVKRQSPSFSFSETSPPAPSTDFFPQSSFFTVFTESSSPTVTPSFFSSSTELFSFSQSSSITELGSPTTFDRFSFTSARHTSTTIQSSSASNSVPITVDTDSVSTSHFPTDTSQPNSDISPRRSNPVIPVIIGTVIGCLIAISIVLCLIFFRRRRRRRQTETEKVKVEKPFGSEAGFHLLVETRSDPTGVNPYTAPPTSQPVVYSDEKSRPPEDLLGVPARATTVAQSSTGTSSGSTTSAPVSPISEYPTPTSALSQQSLLEQLNFLRAQIQHVEALAGISTSGSSNQSSTSQDSSEPPPEYDANLGDTRSQRTSEKGAGLP</sequence>
<evidence type="ECO:0000313" key="5">
    <source>
        <dbReference type="Proteomes" id="UP000283269"/>
    </source>
</evidence>
<feature type="chain" id="PRO_5019237763" evidence="3">
    <location>
        <begin position="22"/>
        <end position="722"/>
    </location>
</feature>
<feature type="region of interest" description="Disordered" evidence="1">
    <location>
        <begin position="500"/>
        <end position="523"/>
    </location>
</feature>
<feature type="compositionally biased region" description="Low complexity" evidence="1">
    <location>
        <begin position="681"/>
        <end position="696"/>
    </location>
</feature>
<keyword evidence="2" id="KW-1133">Transmembrane helix</keyword>
<evidence type="ECO:0000256" key="1">
    <source>
        <dbReference type="SAM" id="MobiDB-lite"/>
    </source>
</evidence>
<gene>
    <name evidence="4" type="ORF">CVT25_010654</name>
</gene>